<feature type="domain" description="PAC" evidence="3">
    <location>
        <begin position="531"/>
        <end position="582"/>
    </location>
</feature>
<dbReference type="PROSITE" id="PS50887">
    <property type="entry name" value="GGDEF"/>
    <property type="match status" value="1"/>
</dbReference>
<evidence type="ECO:0000313" key="6">
    <source>
        <dbReference type="Proteomes" id="UP000199391"/>
    </source>
</evidence>
<dbReference type="InterPro" id="IPR013656">
    <property type="entry name" value="PAS_4"/>
</dbReference>
<dbReference type="FunFam" id="3.30.70.270:FF:000001">
    <property type="entry name" value="Diguanylate cyclase domain protein"/>
    <property type="match status" value="1"/>
</dbReference>
<gene>
    <name evidence="5" type="ORF">SAMN05216552_102879</name>
</gene>
<dbReference type="Pfam" id="PF00989">
    <property type="entry name" value="PAS"/>
    <property type="match status" value="1"/>
</dbReference>
<dbReference type="InterPro" id="IPR052155">
    <property type="entry name" value="Biofilm_reg_signaling"/>
</dbReference>
<feature type="transmembrane region" description="Helical" evidence="1">
    <location>
        <begin position="292"/>
        <end position="313"/>
    </location>
</feature>
<keyword evidence="6" id="KW-1185">Reference proteome</keyword>
<dbReference type="PANTHER" id="PTHR44757:SF2">
    <property type="entry name" value="BIOFILM ARCHITECTURE MAINTENANCE PROTEIN MBAA"/>
    <property type="match status" value="1"/>
</dbReference>
<dbReference type="Gene3D" id="3.30.70.270">
    <property type="match status" value="1"/>
</dbReference>
<evidence type="ECO:0000313" key="5">
    <source>
        <dbReference type="EMBL" id="SFV08492.1"/>
    </source>
</evidence>
<dbReference type="CDD" id="cd12914">
    <property type="entry name" value="PDC1_DGC_like"/>
    <property type="match status" value="1"/>
</dbReference>
<evidence type="ECO:0000259" key="2">
    <source>
        <dbReference type="PROSITE" id="PS50112"/>
    </source>
</evidence>
<organism evidence="5 6">
    <name type="scientific">Pseudoduganella namucuonensis</name>
    <dbReference type="NCBI Taxonomy" id="1035707"/>
    <lineage>
        <taxon>Bacteria</taxon>
        <taxon>Pseudomonadati</taxon>
        <taxon>Pseudomonadota</taxon>
        <taxon>Betaproteobacteria</taxon>
        <taxon>Burkholderiales</taxon>
        <taxon>Oxalobacteraceae</taxon>
        <taxon>Telluria group</taxon>
        <taxon>Pseudoduganella</taxon>
    </lineage>
</organism>
<dbReference type="InterPro" id="IPR013767">
    <property type="entry name" value="PAS_fold"/>
</dbReference>
<dbReference type="Proteomes" id="UP000199391">
    <property type="component" value="Unassembled WGS sequence"/>
</dbReference>
<sequence length="883" mass="99035">MIRTDNPVQQLLRRLYRVILLPVFAVVLLVSMWAAVVFQVNQEYASSRHEAVLHSQALARTLADHTGHLLRQSDHATQLFKLKYEETGGALRLPEFTRRNGLLDSLMPSKLELPIALYGADGKLVDSQYAQFLPDVADQPFFKTISLSHEDTALAANPMVEPSTKKWQIQISRRLNNRDGDFAGVIMLMIDPAYFVEDYDRLHVEDQGLVMLVSMDTGLAIARVDEKLYISDAIDFTTTIDAAGAGDELVMRRPLDNVARIYSYRDMPRYQLTAVVGNTVRHAMAKFERQRGMYFTVAGAASLLVFGFALLLMRQSQRLSNSMEAATAAQQKLRAAADASLDAVFLLKACRGQDGDVTDFILIDVNERGARMLEHPRDSLPGQRIGELVPNWRREGFIEKYAQVLATGQPLEEEFETRNLPGEPRWLRHQIVAIDDGVAVTTRNITSRKRDELALRKQQAELAAMNDASPLGLIRADANGHCTYVNRTFEKITGLTRAQALGDKWMAAVHPNDRVVLTAALSHLRDTRKPFQDTMRCVHPDGEVVWTSMKVAPIIIDERIEGFVGTLDDITLMRKSVMALRESEARLRTIADTLPAMIAYVDYEEVYRFNNIAYEREFSQSGMDVMGKTVRETVGEARYAFLQPYVRRVLAGETLSFEEDDDSGGVARSFEVNYIPQYDEEGYSVIGFHVMRQDVTARKREKQRLLKLSQVDALTGLVNRAGFLQKLSESMAYCRDNDSIMAVMYMDIDRFKPVNDTYGHSVGDELLKAFSARLTHTMRASDTIARLGGDEFTIIMERIGRREDADALAGKIVQVMQAPFELERATVSVSTSIGLTYYRGEGMTPAELLNRADVLLYQAKQAGRDTFRAGPPIPAPQAASDAA</sequence>
<dbReference type="GO" id="GO:0003824">
    <property type="term" value="F:catalytic activity"/>
    <property type="evidence" value="ECO:0007669"/>
    <property type="project" value="UniProtKB-ARBA"/>
</dbReference>
<feature type="transmembrane region" description="Helical" evidence="1">
    <location>
        <begin position="15"/>
        <end position="38"/>
    </location>
</feature>
<dbReference type="InterPro" id="IPR043128">
    <property type="entry name" value="Rev_trsase/Diguanyl_cyclase"/>
</dbReference>
<dbReference type="SUPFAM" id="SSF55073">
    <property type="entry name" value="Nucleotide cyclase"/>
    <property type="match status" value="1"/>
</dbReference>
<dbReference type="GO" id="GO:0006355">
    <property type="term" value="P:regulation of DNA-templated transcription"/>
    <property type="evidence" value="ECO:0007669"/>
    <property type="project" value="InterPro"/>
</dbReference>
<reference evidence="6" key="1">
    <citation type="submission" date="2016-10" db="EMBL/GenBank/DDBJ databases">
        <authorList>
            <person name="Varghese N."/>
            <person name="Submissions S."/>
        </authorList>
    </citation>
    <scope>NUCLEOTIDE SEQUENCE [LARGE SCALE GENOMIC DNA]</scope>
    <source>
        <strain evidence="6">CGMCC 1.11014</strain>
    </source>
</reference>
<dbReference type="AlphaFoldDB" id="A0A1I7LFP5"/>
<dbReference type="InterPro" id="IPR000700">
    <property type="entry name" value="PAS-assoc_C"/>
</dbReference>
<feature type="domain" description="PAS" evidence="2">
    <location>
        <begin position="458"/>
        <end position="528"/>
    </location>
</feature>
<evidence type="ECO:0000259" key="4">
    <source>
        <dbReference type="PROSITE" id="PS50887"/>
    </source>
</evidence>
<evidence type="ECO:0000256" key="1">
    <source>
        <dbReference type="SAM" id="Phobius"/>
    </source>
</evidence>
<proteinExistence type="predicted"/>
<dbReference type="STRING" id="1035707.SAMN05216552_102879"/>
<dbReference type="CDD" id="cd01949">
    <property type="entry name" value="GGDEF"/>
    <property type="match status" value="1"/>
</dbReference>
<dbReference type="PROSITE" id="PS50113">
    <property type="entry name" value="PAC"/>
    <property type="match status" value="1"/>
</dbReference>
<dbReference type="SMART" id="SM00267">
    <property type="entry name" value="GGDEF"/>
    <property type="match status" value="1"/>
</dbReference>
<name>A0A1I7LFP5_9BURK</name>
<feature type="domain" description="GGDEF" evidence="4">
    <location>
        <begin position="739"/>
        <end position="872"/>
    </location>
</feature>
<dbReference type="Pfam" id="PF08448">
    <property type="entry name" value="PAS_4"/>
    <property type="match status" value="2"/>
</dbReference>
<dbReference type="RefSeq" id="WP_229490683.1">
    <property type="nucleotide sequence ID" value="NZ_FPBO01000028.1"/>
</dbReference>
<evidence type="ECO:0000259" key="3">
    <source>
        <dbReference type="PROSITE" id="PS50113"/>
    </source>
</evidence>
<dbReference type="CDD" id="cd00130">
    <property type="entry name" value="PAS"/>
    <property type="match status" value="2"/>
</dbReference>
<dbReference type="Pfam" id="PF00990">
    <property type="entry name" value="GGDEF"/>
    <property type="match status" value="1"/>
</dbReference>
<dbReference type="InterPro" id="IPR000160">
    <property type="entry name" value="GGDEF_dom"/>
</dbReference>
<dbReference type="PANTHER" id="PTHR44757">
    <property type="entry name" value="DIGUANYLATE CYCLASE DGCP"/>
    <property type="match status" value="1"/>
</dbReference>
<dbReference type="PROSITE" id="PS50112">
    <property type="entry name" value="PAS"/>
    <property type="match status" value="1"/>
</dbReference>
<dbReference type="EMBL" id="FPBO01000028">
    <property type="protein sequence ID" value="SFV08492.1"/>
    <property type="molecule type" value="Genomic_DNA"/>
</dbReference>
<dbReference type="InterPro" id="IPR035965">
    <property type="entry name" value="PAS-like_dom_sf"/>
</dbReference>
<dbReference type="SUPFAM" id="SSF55785">
    <property type="entry name" value="PYP-like sensor domain (PAS domain)"/>
    <property type="match status" value="3"/>
</dbReference>
<keyword evidence="1" id="KW-0812">Transmembrane</keyword>
<keyword evidence="1" id="KW-0472">Membrane</keyword>
<dbReference type="Gene3D" id="3.30.450.20">
    <property type="entry name" value="PAS domain"/>
    <property type="match status" value="5"/>
</dbReference>
<dbReference type="NCBIfam" id="TIGR00229">
    <property type="entry name" value="sensory_box"/>
    <property type="match status" value="2"/>
</dbReference>
<keyword evidence="1" id="KW-1133">Transmembrane helix</keyword>
<accession>A0A1I7LFP5</accession>
<dbReference type="NCBIfam" id="TIGR00254">
    <property type="entry name" value="GGDEF"/>
    <property type="match status" value="1"/>
</dbReference>
<dbReference type="SMART" id="SM00091">
    <property type="entry name" value="PAS"/>
    <property type="match status" value="3"/>
</dbReference>
<protein>
    <submittedName>
        <fullName evidence="5">PAS domain S-box-containing protein/diguanylate cyclase (GGDEF) domain-containing protein</fullName>
    </submittedName>
</protein>
<dbReference type="InterPro" id="IPR000014">
    <property type="entry name" value="PAS"/>
</dbReference>
<dbReference type="InterPro" id="IPR029787">
    <property type="entry name" value="Nucleotide_cyclase"/>
</dbReference>